<dbReference type="EMBL" id="JBBNGS010000001">
    <property type="protein sequence ID" value="MEQ2636866.1"/>
    <property type="molecule type" value="Genomic_DNA"/>
</dbReference>
<comment type="caution">
    <text evidence="1">The sequence shown here is derived from an EMBL/GenBank/DDBJ whole genome shotgun (WGS) entry which is preliminary data.</text>
</comment>
<accession>A0ABV1IE70</accession>
<keyword evidence="2" id="KW-1185">Reference proteome</keyword>
<evidence type="ECO:0000313" key="2">
    <source>
        <dbReference type="Proteomes" id="UP001478817"/>
    </source>
</evidence>
<sequence length="224" mass="25380">MVELYHGSQRVIERPVLGAGNPHNDYGPGFYCTKSCDMACEWACTADSDGYANRYQLDEDGLTIFDLSSDEYHILNWLAILLQNRIFKVDGDLAADACDYVLNRYLPPYESFDVIVGYRADDSYFSFASAFLNGAISVETLGRAMRLGGLGRQTVLRSQRAFEALSFMGVVSADCETWYPRKSARDRRARAEFQSMRRVGSSRQGHFALDMLREEWGNDAAWLR</sequence>
<dbReference type="Proteomes" id="UP001478817">
    <property type="component" value="Unassembled WGS sequence"/>
</dbReference>
<dbReference type="InterPro" id="IPR025051">
    <property type="entry name" value="DUF3990"/>
</dbReference>
<protein>
    <submittedName>
        <fullName evidence="1">DUF3990 domain-containing protein</fullName>
    </submittedName>
</protein>
<proteinExistence type="predicted"/>
<evidence type="ECO:0000313" key="1">
    <source>
        <dbReference type="EMBL" id="MEQ2636866.1"/>
    </source>
</evidence>
<organism evidence="1 2">
    <name type="scientific">Paratractidigestivibacter faecalis</name>
    <dbReference type="NCBI Taxonomy" id="2292441"/>
    <lineage>
        <taxon>Bacteria</taxon>
        <taxon>Bacillati</taxon>
        <taxon>Actinomycetota</taxon>
        <taxon>Coriobacteriia</taxon>
        <taxon>Coriobacteriales</taxon>
        <taxon>Atopobiaceae</taxon>
        <taxon>Paratractidigestivibacter</taxon>
    </lineage>
</organism>
<reference evidence="1 2" key="1">
    <citation type="submission" date="2024-04" db="EMBL/GenBank/DDBJ databases">
        <title>Human intestinal bacterial collection.</title>
        <authorList>
            <person name="Pauvert C."/>
            <person name="Hitch T.C.A."/>
            <person name="Clavel T."/>
        </authorList>
    </citation>
    <scope>NUCLEOTIDE SEQUENCE [LARGE SCALE GENOMIC DNA]</scope>
    <source>
        <strain evidence="1 2">CLA-AA-H197</strain>
    </source>
</reference>
<dbReference type="Pfam" id="PF13151">
    <property type="entry name" value="DUF3990"/>
    <property type="match status" value="1"/>
</dbReference>
<gene>
    <name evidence="1" type="ORF">AAAT05_00655</name>
</gene>
<dbReference type="RefSeq" id="WP_349181220.1">
    <property type="nucleotide sequence ID" value="NZ_JBBNGS010000001.1"/>
</dbReference>
<name>A0ABV1IE70_9ACTN</name>